<dbReference type="SUPFAM" id="SSF55031">
    <property type="entry name" value="Bacterial exopeptidase dimerisation domain"/>
    <property type="match status" value="1"/>
</dbReference>
<comment type="cofactor">
    <cofactor evidence="2">
        <name>Zn(2+)</name>
        <dbReference type="ChEBI" id="CHEBI:29105"/>
    </cofactor>
</comment>
<evidence type="ECO:0000256" key="10">
    <source>
        <dbReference type="ARBA" id="ARBA00023285"/>
    </source>
</evidence>
<dbReference type="Gene3D" id="3.40.630.10">
    <property type="entry name" value="Zn peptidases"/>
    <property type="match status" value="2"/>
</dbReference>
<dbReference type="Pfam" id="PF07687">
    <property type="entry name" value="M20_dimer"/>
    <property type="match status" value="1"/>
</dbReference>
<keyword evidence="4" id="KW-0028">Amino-acid biosynthesis</keyword>
<evidence type="ECO:0000256" key="1">
    <source>
        <dbReference type="ARBA" id="ARBA00001941"/>
    </source>
</evidence>
<dbReference type="InterPro" id="IPR002933">
    <property type="entry name" value="Peptidase_M20"/>
</dbReference>
<accession>A0A433HBM4</accession>
<dbReference type="GO" id="GO:0046872">
    <property type="term" value="F:metal ion binding"/>
    <property type="evidence" value="ECO:0007669"/>
    <property type="project" value="UniProtKB-KW"/>
</dbReference>
<dbReference type="EMBL" id="RYZZ01000038">
    <property type="protein sequence ID" value="RUQ25820.1"/>
    <property type="molecule type" value="Genomic_DNA"/>
</dbReference>
<dbReference type="NCBIfam" id="TIGR01910">
    <property type="entry name" value="DapE-ArgE"/>
    <property type="match status" value="1"/>
</dbReference>
<evidence type="ECO:0000256" key="6">
    <source>
        <dbReference type="ARBA" id="ARBA00022801"/>
    </source>
</evidence>
<evidence type="ECO:0000256" key="9">
    <source>
        <dbReference type="ARBA" id="ARBA00023154"/>
    </source>
</evidence>
<evidence type="ECO:0000256" key="5">
    <source>
        <dbReference type="ARBA" id="ARBA00022723"/>
    </source>
</evidence>
<keyword evidence="9" id="KW-0457">Lysine biosynthesis</keyword>
<keyword evidence="5" id="KW-0479">Metal-binding</keyword>
<evidence type="ECO:0000256" key="8">
    <source>
        <dbReference type="ARBA" id="ARBA00022915"/>
    </source>
</evidence>
<dbReference type="RefSeq" id="WP_126866894.1">
    <property type="nucleotide sequence ID" value="NZ_JAUSTX010000027.1"/>
</dbReference>
<evidence type="ECO:0000256" key="4">
    <source>
        <dbReference type="ARBA" id="ARBA00022605"/>
    </source>
</evidence>
<dbReference type="PANTHER" id="PTHR43808:SF8">
    <property type="entry name" value="PEPTIDASE M20 DIMERISATION DOMAIN-CONTAINING PROTEIN"/>
    <property type="match status" value="1"/>
</dbReference>
<feature type="domain" description="Peptidase M20 dimerisation" evidence="11">
    <location>
        <begin position="198"/>
        <end position="302"/>
    </location>
</feature>
<reference evidence="12 13" key="1">
    <citation type="submission" date="2018-12" db="EMBL/GenBank/DDBJ databases">
        <title>Bacillus chawlae sp. nov., Bacillus glennii sp. nov., and Bacillus saganii sp. nov. Isolated from the Vehicle Assembly Building at Kennedy Space Center where the Viking Spacecraft were Assembled.</title>
        <authorList>
            <person name="Seuylemezian A."/>
            <person name="Vaishampayan P."/>
        </authorList>
    </citation>
    <scope>NUCLEOTIDE SEQUENCE [LARGE SCALE GENOMIC DNA]</scope>
    <source>
        <strain evidence="12 13">L5</strain>
    </source>
</reference>
<sequence>MEYRSNVMVKAVKKATDLINEEEAIEFLIELIKTNSMNPPGKEIKVAEAIQRRFKKTGIDTTLDEVAEDRANLFVTLPGERGTGEKNIQKVLTYSGHLDTVPLGNEEWHYDPLGGVRDGNLLFGRGASDMKGGVAAMLLALEYLHRADVKLKGKLRFVGSVGEEVECFGAKEIVRKGQIDDTTAMIISEPSANQLFCAHKGDLQFEIIVKGKTAHGSMPEHGINSIQAMCNMINELNRFSFVYDEHYLLGGPTINIGTIEGGIKPNVVPDKCIMKIDIRTVPGQSHEHIFTQVNNLLQNTCDSYGTYGEITVLVDMPAVTTSEEDPFTKLALKTLNTYLNQDMPAKGVKYFTDGSVFYPHLKVPILVYGPGEPTMAHQTNEWIEVDKYLESIRFFIVFAAEYLGVE</sequence>
<dbReference type="InterPro" id="IPR050072">
    <property type="entry name" value="Peptidase_M20A"/>
</dbReference>
<evidence type="ECO:0000256" key="2">
    <source>
        <dbReference type="ARBA" id="ARBA00001947"/>
    </source>
</evidence>
<proteinExistence type="inferred from homology"/>
<comment type="cofactor">
    <cofactor evidence="1">
        <name>Co(2+)</name>
        <dbReference type="ChEBI" id="CHEBI:48828"/>
    </cofactor>
</comment>
<keyword evidence="6" id="KW-0378">Hydrolase</keyword>
<dbReference type="AlphaFoldDB" id="A0A433HBM4"/>
<dbReference type="NCBIfam" id="NF006365">
    <property type="entry name" value="PRK08588.1"/>
    <property type="match status" value="1"/>
</dbReference>
<comment type="caution">
    <text evidence="12">The sequence shown here is derived from an EMBL/GenBank/DDBJ whole genome shotgun (WGS) entry which is preliminary data.</text>
</comment>
<dbReference type="InterPro" id="IPR036264">
    <property type="entry name" value="Bact_exopeptidase_dim_dom"/>
</dbReference>
<evidence type="ECO:0000256" key="7">
    <source>
        <dbReference type="ARBA" id="ARBA00022833"/>
    </source>
</evidence>
<dbReference type="InterPro" id="IPR010182">
    <property type="entry name" value="ArgE/DapE"/>
</dbReference>
<evidence type="ECO:0000313" key="13">
    <source>
        <dbReference type="Proteomes" id="UP000267430"/>
    </source>
</evidence>
<evidence type="ECO:0000259" key="11">
    <source>
        <dbReference type="Pfam" id="PF07687"/>
    </source>
</evidence>
<dbReference type="GO" id="GO:0016787">
    <property type="term" value="F:hydrolase activity"/>
    <property type="evidence" value="ECO:0007669"/>
    <property type="project" value="UniProtKB-KW"/>
</dbReference>
<dbReference type="Gene3D" id="3.30.70.360">
    <property type="match status" value="1"/>
</dbReference>
<protein>
    <submittedName>
        <fullName evidence="12">M20 family peptidase</fullName>
    </submittedName>
</protein>
<keyword evidence="10" id="KW-0170">Cobalt</keyword>
<dbReference type="GO" id="GO:0019877">
    <property type="term" value="P:diaminopimelate biosynthetic process"/>
    <property type="evidence" value="ECO:0007669"/>
    <property type="project" value="UniProtKB-KW"/>
</dbReference>
<keyword evidence="8" id="KW-0220">Diaminopimelate biosynthesis</keyword>
<organism evidence="12 13">
    <name type="scientific">Peribacillus cavernae</name>
    <dbReference type="NCBI Taxonomy" id="1674310"/>
    <lineage>
        <taxon>Bacteria</taxon>
        <taxon>Bacillati</taxon>
        <taxon>Bacillota</taxon>
        <taxon>Bacilli</taxon>
        <taxon>Bacillales</taxon>
        <taxon>Bacillaceae</taxon>
        <taxon>Peribacillus</taxon>
    </lineage>
</organism>
<dbReference type="GO" id="GO:0009085">
    <property type="term" value="P:lysine biosynthetic process"/>
    <property type="evidence" value="ECO:0007669"/>
    <property type="project" value="UniProtKB-KW"/>
</dbReference>
<dbReference type="Pfam" id="PF01546">
    <property type="entry name" value="Peptidase_M20"/>
    <property type="match status" value="1"/>
</dbReference>
<dbReference type="CDD" id="cd08659">
    <property type="entry name" value="M20_ArgE_DapE-like"/>
    <property type="match status" value="1"/>
</dbReference>
<dbReference type="PANTHER" id="PTHR43808">
    <property type="entry name" value="ACETYLORNITHINE DEACETYLASE"/>
    <property type="match status" value="1"/>
</dbReference>
<dbReference type="SUPFAM" id="SSF53187">
    <property type="entry name" value="Zn-dependent exopeptidases"/>
    <property type="match status" value="1"/>
</dbReference>
<name>A0A433HBM4_9BACI</name>
<dbReference type="Proteomes" id="UP000267430">
    <property type="component" value="Unassembled WGS sequence"/>
</dbReference>
<keyword evidence="13" id="KW-1185">Reference proteome</keyword>
<dbReference type="InterPro" id="IPR011650">
    <property type="entry name" value="Peptidase_M20_dimer"/>
</dbReference>
<evidence type="ECO:0000313" key="12">
    <source>
        <dbReference type="EMBL" id="RUQ25820.1"/>
    </source>
</evidence>
<comment type="similarity">
    <text evidence="3">Belongs to the peptidase M20A family.</text>
</comment>
<keyword evidence="7" id="KW-0862">Zinc</keyword>
<gene>
    <name evidence="12" type="ORF">ELQ35_19715</name>
</gene>
<evidence type="ECO:0000256" key="3">
    <source>
        <dbReference type="ARBA" id="ARBA00006247"/>
    </source>
</evidence>
<dbReference type="OrthoDB" id="9792335at2"/>